<comment type="caution">
    <text evidence="3">The sequence shown here is derived from an EMBL/GenBank/DDBJ whole genome shotgun (WGS) entry which is preliminary data.</text>
</comment>
<name>A0A2T6ZRU2_TUBBO</name>
<feature type="non-terminal residue" evidence="3">
    <location>
        <position position="228"/>
    </location>
</feature>
<dbReference type="InterPro" id="IPR036864">
    <property type="entry name" value="Zn2-C6_fun-type_DNA-bd_sf"/>
</dbReference>
<dbReference type="CDD" id="cd00067">
    <property type="entry name" value="GAL4"/>
    <property type="match status" value="1"/>
</dbReference>
<dbReference type="OrthoDB" id="10250282at2759"/>
<dbReference type="Proteomes" id="UP000244722">
    <property type="component" value="Unassembled WGS sequence"/>
</dbReference>
<keyword evidence="4" id="KW-1185">Reference proteome</keyword>
<evidence type="ECO:0000259" key="2">
    <source>
        <dbReference type="PROSITE" id="PS50048"/>
    </source>
</evidence>
<dbReference type="AlphaFoldDB" id="A0A2T6ZRU2"/>
<accession>A0A2T6ZRU2</accession>
<proteinExistence type="predicted"/>
<protein>
    <recommendedName>
        <fullName evidence="2">Zn(2)-C6 fungal-type domain-containing protein</fullName>
    </recommendedName>
</protein>
<reference evidence="3 4" key="1">
    <citation type="submission" date="2017-04" db="EMBL/GenBank/DDBJ databases">
        <title>Draft genome sequence of Tuber borchii Vittad., a whitish edible truffle.</title>
        <authorList>
            <consortium name="DOE Joint Genome Institute"/>
            <person name="Murat C."/>
            <person name="Kuo A."/>
            <person name="Barry K.W."/>
            <person name="Clum A."/>
            <person name="Dockter R.B."/>
            <person name="Fauchery L."/>
            <person name="Iotti M."/>
            <person name="Kohler A."/>
            <person name="Labutti K."/>
            <person name="Lindquist E.A."/>
            <person name="Lipzen A."/>
            <person name="Ohm R.A."/>
            <person name="Wang M."/>
            <person name="Grigoriev I.V."/>
            <person name="Zambonelli A."/>
            <person name="Martin F.M."/>
        </authorList>
    </citation>
    <scope>NUCLEOTIDE SEQUENCE [LARGE SCALE GENOMIC DNA]</scope>
    <source>
        <strain evidence="3 4">Tbo3840</strain>
    </source>
</reference>
<keyword evidence="1" id="KW-0539">Nucleus</keyword>
<dbReference type="STRING" id="42251.A0A2T6ZRU2"/>
<gene>
    <name evidence="3" type="ORF">B9Z19DRAFT_890900</name>
</gene>
<dbReference type="GO" id="GO:0008270">
    <property type="term" value="F:zinc ion binding"/>
    <property type="evidence" value="ECO:0007669"/>
    <property type="project" value="InterPro"/>
</dbReference>
<feature type="domain" description="Zn(2)-C6 fungal-type" evidence="2">
    <location>
        <begin position="109"/>
        <end position="136"/>
    </location>
</feature>
<dbReference type="SUPFAM" id="SSF57701">
    <property type="entry name" value="Zn2/Cys6 DNA-binding domain"/>
    <property type="match status" value="1"/>
</dbReference>
<dbReference type="SMART" id="SM00066">
    <property type="entry name" value="GAL4"/>
    <property type="match status" value="1"/>
</dbReference>
<dbReference type="EMBL" id="NESQ01000128">
    <property type="protein sequence ID" value="PUU78186.1"/>
    <property type="molecule type" value="Genomic_DNA"/>
</dbReference>
<dbReference type="Gene3D" id="4.10.240.10">
    <property type="entry name" value="Zn(2)-C6 fungal-type DNA-binding domain"/>
    <property type="match status" value="1"/>
</dbReference>
<evidence type="ECO:0000256" key="1">
    <source>
        <dbReference type="ARBA" id="ARBA00023242"/>
    </source>
</evidence>
<dbReference type="InterPro" id="IPR001138">
    <property type="entry name" value="Zn2Cys6_DnaBD"/>
</dbReference>
<dbReference type="GO" id="GO:0000981">
    <property type="term" value="F:DNA-binding transcription factor activity, RNA polymerase II-specific"/>
    <property type="evidence" value="ECO:0007669"/>
    <property type="project" value="InterPro"/>
</dbReference>
<evidence type="ECO:0000313" key="4">
    <source>
        <dbReference type="Proteomes" id="UP000244722"/>
    </source>
</evidence>
<sequence>MPKLFLPLRKISEPSNTPVASHTPVDSSTFPSLNISSSLLPTNVPVVNPNTRIPPIPTPNTSTVAPTSVLSLSPLFIDGNLHSKAVAPPTLSRPSLSSNRRKGPPRIVACVSCHKQKKKCGGERPCTRCVVLKVVCKEQERPNDGFQYIRKKKKRLRIDGALGPLPQLPVHPQSHPAPFPGNLWATMAQQASCDNPAYQNQLPSPSPSFTMVPGGVMSVVTGAHKQPV</sequence>
<dbReference type="PROSITE" id="PS00463">
    <property type="entry name" value="ZN2_CY6_FUNGAL_1"/>
    <property type="match status" value="1"/>
</dbReference>
<organism evidence="3 4">
    <name type="scientific">Tuber borchii</name>
    <name type="common">White truffle</name>
    <dbReference type="NCBI Taxonomy" id="42251"/>
    <lineage>
        <taxon>Eukaryota</taxon>
        <taxon>Fungi</taxon>
        <taxon>Dikarya</taxon>
        <taxon>Ascomycota</taxon>
        <taxon>Pezizomycotina</taxon>
        <taxon>Pezizomycetes</taxon>
        <taxon>Pezizales</taxon>
        <taxon>Tuberaceae</taxon>
        <taxon>Tuber</taxon>
    </lineage>
</organism>
<evidence type="ECO:0000313" key="3">
    <source>
        <dbReference type="EMBL" id="PUU78186.1"/>
    </source>
</evidence>
<dbReference type="Pfam" id="PF00172">
    <property type="entry name" value="Zn_clus"/>
    <property type="match status" value="1"/>
</dbReference>
<dbReference type="PROSITE" id="PS50048">
    <property type="entry name" value="ZN2_CY6_FUNGAL_2"/>
    <property type="match status" value="1"/>
</dbReference>